<dbReference type="STRING" id="387005.A0A183GXQ8"/>
<dbReference type="GO" id="GO:0052856">
    <property type="term" value="F:NAD(P)HX epimerase activity"/>
    <property type="evidence" value="ECO:0007669"/>
    <property type="project" value="UniProtKB-UniRule"/>
</dbReference>
<comment type="function">
    <text evidence="10">Catalyzes the epimerization of the S- and R-forms of NAD(P)HX, a damaged form of NAD(P)H that is a result of enzymatic or heat-dependent hydration. This is a prerequisite for the S-specific NAD(P)H-hydrate dehydratase to allow the repair of both epimers of NAD(P)HX.</text>
</comment>
<evidence type="ECO:0000259" key="11">
    <source>
        <dbReference type="PROSITE" id="PS51385"/>
    </source>
</evidence>
<dbReference type="Pfam" id="PF03853">
    <property type="entry name" value="YjeF_N"/>
    <property type="match status" value="1"/>
</dbReference>
<keyword evidence="6" id="KW-0521">NADP</keyword>
<dbReference type="Proteomes" id="UP000267606">
    <property type="component" value="Unassembled WGS sequence"/>
</dbReference>
<dbReference type="GO" id="GO:0005739">
    <property type="term" value="C:mitochondrion"/>
    <property type="evidence" value="ECO:0007669"/>
    <property type="project" value="TreeGrafter"/>
</dbReference>
<gene>
    <name evidence="12" type="ORF">OFLC_LOCUS18</name>
</gene>
<comment type="catalytic activity">
    <reaction evidence="1 10">
        <text>(6R)-NADHX = (6S)-NADHX</text>
        <dbReference type="Rhea" id="RHEA:32215"/>
        <dbReference type="ChEBI" id="CHEBI:64074"/>
        <dbReference type="ChEBI" id="CHEBI:64075"/>
        <dbReference type="EC" id="5.1.99.6"/>
    </reaction>
</comment>
<evidence type="ECO:0000256" key="3">
    <source>
        <dbReference type="ARBA" id="ARBA00012228"/>
    </source>
</evidence>
<feature type="binding site" evidence="10">
    <location>
        <position position="204"/>
    </location>
    <ligand>
        <name>K(+)</name>
        <dbReference type="ChEBI" id="CHEBI:29103"/>
    </ligand>
</feature>
<evidence type="ECO:0000256" key="8">
    <source>
        <dbReference type="ARBA" id="ARBA00023027"/>
    </source>
</evidence>
<dbReference type="GO" id="GO:0000166">
    <property type="term" value="F:nucleotide binding"/>
    <property type="evidence" value="ECO:0007669"/>
    <property type="project" value="UniProtKB-KW"/>
</dbReference>
<dbReference type="EC" id="5.1.99.6" evidence="3 10"/>
<dbReference type="GO" id="GO:0046872">
    <property type="term" value="F:metal ion binding"/>
    <property type="evidence" value="ECO:0007669"/>
    <property type="project" value="UniProtKB-KW"/>
</dbReference>
<feature type="binding site" evidence="10">
    <location>
        <begin position="137"/>
        <end position="141"/>
    </location>
    <ligand>
        <name>(6S)-NADPHX</name>
        <dbReference type="ChEBI" id="CHEBI:64076"/>
    </ligand>
</feature>
<dbReference type="SUPFAM" id="SSF64153">
    <property type="entry name" value="YjeF N-terminal domain-like"/>
    <property type="match status" value="1"/>
</dbReference>
<dbReference type="PANTHER" id="PTHR13232:SF10">
    <property type="entry name" value="NAD(P)H-HYDRATE EPIMERASE"/>
    <property type="match status" value="1"/>
</dbReference>
<feature type="domain" description="YjeF N-terminal" evidence="11">
    <location>
        <begin position="90"/>
        <end position="297"/>
    </location>
</feature>
<keyword evidence="9 10" id="KW-0413">Isomerase</keyword>
<dbReference type="PANTHER" id="PTHR13232">
    <property type="entry name" value="NAD(P)H-HYDRATE EPIMERASE"/>
    <property type="match status" value="1"/>
</dbReference>
<dbReference type="NCBIfam" id="TIGR00197">
    <property type="entry name" value="yjeF_nterm"/>
    <property type="match status" value="1"/>
</dbReference>
<dbReference type="HAMAP" id="MF_01966">
    <property type="entry name" value="NADHX_epimerase"/>
    <property type="match status" value="1"/>
</dbReference>
<feature type="binding site" evidence="10">
    <location>
        <position position="240"/>
    </location>
    <ligand>
        <name>K(+)</name>
        <dbReference type="ChEBI" id="CHEBI:29103"/>
    </ligand>
</feature>
<dbReference type="InterPro" id="IPR032976">
    <property type="entry name" value="YJEFN_prot_NAXE-like"/>
</dbReference>
<keyword evidence="7 10" id="KW-0630">Potassium</keyword>
<dbReference type="AlphaFoldDB" id="A0A183GXQ8"/>
<comment type="caution">
    <text evidence="10">Lacks conserved residue(s) required for the propagation of feature annotation.</text>
</comment>
<evidence type="ECO:0000256" key="1">
    <source>
        <dbReference type="ARBA" id="ARBA00000013"/>
    </source>
</evidence>
<evidence type="ECO:0000313" key="12">
    <source>
        <dbReference type="EMBL" id="VDO24218.1"/>
    </source>
</evidence>
<comment type="catalytic activity">
    <reaction evidence="2 10">
        <text>(6R)-NADPHX = (6S)-NADPHX</text>
        <dbReference type="Rhea" id="RHEA:32227"/>
        <dbReference type="ChEBI" id="CHEBI:64076"/>
        <dbReference type="ChEBI" id="CHEBI:64077"/>
        <dbReference type="EC" id="5.1.99.6"/>
    </reaction>
</comment>
<dbReference type="InterPro" id="IPR004443">
    <property type="entry name" value="YjeF_N_dom"/>
</dbReference>
<feature type="binding site" evidence="10">
    <location>
        <position position="237"/>
    </location>
    <ligand>
        <name>(6S)-NADPHX</name>
        <dbReference type="ChEBI" id="CHEBI:64076"/>
    </ligand>
</feature>
<keyword evidence="13" id="KW-1185">Reference proteome</keyword>
<evidence type="ECO:0000256" key="10">
    <source>
        <dbReference type="HAMAP-Rule" id="MF_03159"/>
    </source>
</evidence>
<evidence type="ECO:0000256" key="4">
    <source>
        <dbReference type="ARBA" id="ARBA00022723"/>
    </source>
</evidence>
<dbReference type="WBParaSite" id="OFLC_0000001701-mRNA-1">
    <property type="protein sequence ID" value="OFLC_0000001701-mRNA-1"/>
    <property type="gene ID" value="OFLC_0000001701"/>
</dbReference>
<dbReference type="Gene3D" id="3.40.50.10260">
    <property type="entry name" value="YjeF N-terminal domain"/>
    <property type="match status" value="1"/>
</dbReference>
<feature type="binding site" evidence="10">
    <location>
        <position position="138"/>
    </location>
    <ligand>
        <name>K(+)</name>
        <dbReference type="ChEBI" id="CHEBI:29103"/>
    </ligand>
</feature>
<evidence type="ECO:0000256" key="9">
    <source>
        <dbReference type="ARBA" id="ARBA00023235"/>
    </source>
</evidence>
<feature type="binding site" evidence="10">
    <location>
        <begin position="208"/>
        <end position="214"/>
    </location>
    <ligand>
        <name>(6S)-NADPHX</name>
        <dbReference type="ChEBI" id="CHEBI:64076"/>
    </ligand>
</feature>
<name>A0A183GXQ8_9BILA</name>
<evidence type="ECO:0000313" key="14">
    <source>
        <dbReference type="WBParaSite" id="OFLC_0000001701-mRNA-1"/>
    </source>
</evidence>
<reference evidence="12 13" key="2">
    <citation type="submission" date="2018-11" db="EMBL/GenBank/DDBJ databases">
        <authorList>
            <consortium name="Pathogen Informatics"/>
        </authorList>
    </citation>
    <scope>NUCLEOTIDE SEQUENCE [LARGE SCALE GENOMIC DNA]</scope>
</reference>
<comment type="cofactor">
    <cofactor evidence="10">
        <name>K(+)</name>
        <dbReference type="ChEBI" id="CHEBI:29103"/>
    </cofactor>
    <text evidence="10">Binds 1 potassium ion per subunit.</text>
</comment>
<organism evidence="14">
    <name type="scientific">Onchocerca flexuosa</name>
    <dbReference type="NCBI Taxonomy" id="387005"/>
    <lineage>
        <taxon>Eukaryota</taxon>
        <taxon>Metazoa</taxon>
        <taxon>Ecdysozoa</taxon>
        <taxon>Nematoda</taxon>
        <taxon>Chromadorea</taxon>
        <taxon>Rhabditida</taxon>
        <taxon>Spirurina</taxon>
        <taxon>Spiruromorpha</taxon>
        <taxon>Filarioidea</taxon>
        <taxon>Onchocercidae</taxon>
        <taxon>Onchocerca</taxon>
    </lineage>
</organism>
<keyword evidence="4 10" id="KW-0479">Metal-binding</keyword>
<dbReference type="InterPro" id="IPR036652">
    <property type="entry name" value="YjeF_N_dom_sf"/>
</dbReference>
<evidence type="ECO:0000256" key="2">
    <source>
        <dbReference type="ARBA" id="ARBA00000909"/>
    </source>
</evidence>
<protein>
    <recommendedName>
        <fullName evidence="3 10">NAD(P)H-hydrate epimerase</fullName>
        <ecNumber evidence="3 10">5.1.99.6</ecNumber>
    </recommendedName>
    <alternativeName>
        <fullName evidence="10">NAD(P)HX epimerase</fullName>
    </alternativeName>
</protein>
<evidence type="ECO:0000256" key="7">
    <source>
        <dbReference type="ARBA" id="ARBA00022958"/>
    </source>
</evidence>
<proteinExistence type="inferred from homology"/>
<sequence>MSRYPYCNPILTRTQPSDSKSQFTPQISTQKSTTLRGKVLRFRCHGMRFEYALISRRLLFADVNKVLIGFKKIRTMTNANDISFLSQYDAKALDNELFNTYAFSVDQLMELAGLSCAHAIARSYDRGKILVISGPGNNGGDGFVCARHLKLLGFEPFISYPKQSKSELMERLVKQTKKMDIPHLDNSVFKNPSEMKNKFALVVDALFGFSFKPPLKEPFDQIVEAVNKSSLPVVAIDIPSGWDVEKGPLEKQIAFNPDVLISLTAPKLCAKHFHGRAHYVGGRFVPESLAIKYHLKLPEYPGTDCVVKLS</sequence>
<evidence type="ECO:0000313" key="13">
    <source>
        <dbReference type="Proteomes" id="UP000267606"/>
    </source>
</evidence>
<reference evidence="14" key="1">
    <citation type="submission" date="2016-06" db="UniProtKB">
        <authorList>
            <consortium name="WormBaseParasite"/>
        </authorList>
    </citation>
    <scope>IDENTIFICATION</scope>
</reference>
<comment type="similarity">
    <text evidence="10">Belongs to the NnrE/AIBP family.</text>
</comment>
<dbReference type="PROSITE" id="PS51385">
    <property type="entry name" value="YJEF_N"/>
    <property type="match status" value="1"/>
</dbReference>
<evidence type="ECO:0000256" key="5">
    <source>
        <dbReference type="ARBA" id="ARBA00022741"/>
    </source>
</evidence>
<keyword evidence="8 10" id="KW-0520">NAD</keyword>
<evidence type="ECO:0000256" key="6">
    <source>
        <dbReference type="ARBA" id="ARBA00022857"/>
    </source>
</evidence>
<accession>A0A183GXQ8</accession>
<keyword evidence="5 10" id="KW-0547">Nucleotide-binding</keyword>
<dbReference type="EMBL" id="UZAJ01000005">
    <property type="protein sequence ID" value="VDO24218.1"/>
    <property type="molecule type" value="Genomic_DNA"/>
</dbReference>